<protein>
    <submittedName>
        <fullName evidence="1">Uncharacterized protein</fullName>
    </submittedName>
</protein>
<name>A0A445G7J6_GLYSO</name>
<accession>A0A445G7J6</accession>
<sequence length="92" mass="10749">MNKEFHVNQLEEHLFFKLNPKSTVVTYTTANNIVISCTFLVPIKKQNVILHTLQDQFQRHREFTKRGSKFPEKNCTIIMQELLPGMGLALFI</sequence>
<keyword evidence="2" id="KW-1185">Reference proteome</keyword>
<gene>
    <name evidence="1" type="ORF">D0Y65_046018</name>
</gene>
<comment type="caution">
    <text evidence="1">The sequence shown here is derived from an EMBL/GenBank/DDBJ whole genome shotgun (WGS) entry which is preliminary data.</text>
</comment>
<dbReference type="Proteomes" id="UP000289340">
    <property type="component" value="Chromosome 17"/>
</dbReference>
<evidence type="ECO:0000313" key="1">
    <source>
        <dbReference type="EMBL" id="RZB57170.1"/>
    </source>
</evidence>
<proteinExistence type="predicted"/>
<organism evidence="1 2">
    <name type="scientific">Glycine soja</name>
    <name type="common">Wild soybean</name>
    <dbReference type="NCBI Taxonomy" id="3848"/>
    <lineage>
        <taxon>Eukaryota</taxon>
        <taxon>Viridiplantae</taxon>
        <taxon>Streptophyta</taxon>
        <taxon>Embryophyta</taxon>
        <taxon>Tracheophyta</taxon>
        <taxon>Spermatophyta</taxon>
        <taxon>Magnoliopsida</taxon>
        <taxon>eudicotyledons</taxon>
        <taxon>Gunneridae</taxon>
        <taxon>Pentapetalae</taxon>
        <taxon>rosids</taxon>
        <taxon>fabids</taxon>
        <taxon>Fabales</taxon>
        <taxon>Fabaceae</taxon>
        <taxon>Papilionoideae</taxon>
        <taxon>50 kb inversion clade</taxon>
        <taxon>NPAAA clade</taxon>
        <taxon>indigoferoid/millettioid clade</taxon>
        <taxon>Phaseoleae</taxon>
        <taxon>Glycine</taxon>
        <taxon>Glycine subgen. Soja</taxon>
    </lineage>
</organism>
<dbReference type="EMBL" id="QZWG01000017">
    <property type="protein sequence ID" value="RZB57170.1"/>
    <property type="molecule type" value="Genomic_DNA"/>
</dbReference>
<evidence type="ECO:0000313" key="2">
    <source>
        <dbReference type="Proteomes" id="UP000289340"/>
    </source>
</evidence>
<reference evidence="1 2" key="1">
    <citation type="submission" date="2018-09" db="EMBL/GenBank/DDBJ databases">
        <title>A high-quality reference genome of wild soybean provides a powerful tool to mine soybean genomes.</title>
        <authorList>
            <person name="Xie M."/>
            <person name="Chung C.Y.L."/>
            <person name="Li M.-W."/>
            <person name="Wong F.-L."/>
            <person name="Chan T.-F."/>
            <person name="Lam H.-M."/>
        </authorList>
    </citation>
    <scope>NUCLEOTIDE SEQUENCE [LARGE SCALE GENOMIC DNA]</scope>
    <source>
        <strain evidence="2">cv. W05</strain>
        <tissue evidence="1">Hypocotyl of etiolated seedlings</tissue>
    </source>
</reference>
<dbReference type="AlphaFoldDB" id="A0A445G7J6"/>